<name>A0ABQ4NE30_9BACL</name>
<proteinExistence type="predicted"/>
<evidence type="ECO:0000256" key="1">
    <source>
        <dbReference type="SAM" id="Phobius"/>
    </source>
</evidence>
<evidence type="ECO:0000313" key="3">
    <source>
        <dbReference type="Proteomes" id="UP000680304"/>
    </source>
</evidence>
<accession>A0ABQ4NE30</accession>
<sequence>MPAWIVWLTEHWFAVLLLIGVIAAILYVITNFNHLFYKE</sequence>
<keyword evidence="1" id="KW-0812">Transmembrane</keyword>
<protein>
    <submittedName>
        <fullName evidence="2">Uncharacterized protein</fullName>
    </submittedName>
</protein>
<organism evidence="2 3">
    <name type="scientific">Paenibacillus cisolokensis</name>
    <dbReference type="NCBI Taxonomy" id="1658519"/>
    <lineage>
        <taxon>Bacteria</taxon>
        <taxon>Bacillati</taxon>
        <taxon>Bacillota</taxon>
        <taxon>Bacilli</taxon>
        <taxon>Bacillales</taxon>
        <taxon>Paenibacillaceae</taxon>
        <taxon>Paenibacillus</taxon>
    </lineage>
</organism>
<feature type="transmembrane region" description="Helical" evidence="1">
    <location>
        <begin position="12"/>
        <end position="30"/>
    </location>
</feature>
<comment type="caution">
    <text evidence="2">The sequence shown here is derived from an EMBL/GenBank/DDBJ whole genome shotgun (WGS) entry which is preliminary data.</text>
</comment>
<gene>
    <name evidence="2" type="ORF">PACILC2_50290</name>
</gene>
<keyword evidence="1" id="KW-1133">Transmembrane helix</keyword>
<evidence type="ECO:0000313" key="2">
    <source>
        <dbReference type="EMBL" id="GIQ66461.1"/>
    </source>
</evidence>
<keyword evidence="1" id="KW-0472">Membrane</keyword>
<reference evidence="2 3" key="1">
    <citation type="submission" date="2021-04" db="EMBL/GenBank/DDBJ databases">
        <title>Draft genome sequence of Paenibacillus cisolokensis, LC2-13A.</title>
        <authorList>
            <person name="Uke A."/>
            <person name="Chhe C."/>
            <person name="Baramee S."/>
            <person name="Kosugi A."/>
        </authorList>
    </citation>
    <scope>NUCLEOTIDE SEQUENCE [LARGE SCALE GENOMIC DNA]</scope>
    <source>
        <strain evidence="2 3">LC2-13A</strain>
    </source>
</reference>
<dbReference type="Proteomes" id="UP000680304">
    <property type="component" value="Unassembled WGS sequence"/>
</dbReference>
<keyword evidence="3" id="KW-1185">Reference proteome</keyword>
<dbReference type="EMBL" id="BOVJ01000184">
    <property type="protein sequence ID" value="GIQ66461.1"/>
    <property type="molecule type" value="Genomic_DNA"/>
</dbReference>